<dbReference type="InterPro" id="IPR005900">
    <property type="entry name" value="6-phosphogluconolactonase_DevB"/>
</dbReference>
<evidence type="ECO:0000256" key="2">
    <source>
        <dbReference type="ARBA" id="ARBA00004496"/>
    </source>
</evidence>
<dbReference type="InterPro" id="IPR006148">
    <property type="entry name" value="Glc/Gal-6P_isomerase"/>
</dbReference>
<evidence type="ECO:0000256" key="7">
    <source>
        <dbReference type="RuleBase" id="RU365095"/>
    </source>
</evidence>
<comment type="catalytic activity">
    <reaction evidence="1">
        <text>6-phospho-D-glucono-1,5-lactone + H2O = 6-phospho-D-gluconate + H(+)</text>
        <dbReference type="Rhea" id="RHEA:12556"/>
        <dbReference type="ChEBI" id="CHEBI:15377"/>
        <dbReference type="ChEBI" id="CHEBI:15378"/>
        <dbReference type="ChEBI" id="CHEBI:57955"/>
        <dbReference type="ChEBI" id="CHEBI:58759"/>
        <dbReference type="EC" id="3.1.1.31"/>
    </reaction>
</comment>
<feature type="domain" description="Glucosamine/galactosamine-6-phosphate isomerase" evidence="8">
    <location>
        <begin position="10"/>
        <end position="221"/>
    </location>
</feature>
<dbReference type="Pfam" id="PF01182">
    <property type="entry name" value="Glucosamine_iso"/>
    <property type="match status" value="1"/>
</dbReference>
<dbReference type="PANTHER" id="PTHR11054:SF24">
    <property type="entry name" value="6-PHOSPHOGLUCONOLACTONASE 3-RELATED"/>
    <property type="match status" value="1"/>
</dbReference>
<dbReference type="GO" id="GO:0006098">
    <property type="term" value="P:pentose-phosphate shunt"/>
    <property type="evidence" value="ECO:0007669"/>
    <property type="project" value="InterPro"/>
</dbReference>
<evidence type="ECO:0000313" key="10">
    <source>
        <dbReference type="Proteomes" id="UP001378960"/>
    </source>
</evidence>
<dbReference type="GO" id="GO:0005975">
    <property type="term" value="P:carbohydrate metabolic process"/>
    <property type="evidence" value="ECO:0007669"/>
    <property type="project" value="InterPro"/>
</dbReference>
<comment type="similarity">
    <text evidence="4 7">Belongs to the glucosamine/galactosamine-6-phosphate isomerase family. 6-phosphogluconolactonase subfamily.</text>
</comment>
<evidence type="ECO:0000256" key="1">
    <source>
        <dbReference type="ARBA" id="ARBA00000832"/>
    </source>
</evidence>
<dbReference type="Proteomes" id="UP001378960">
    <property type="component" value="Unassembled WGS sequence"/>
</dbReference>
<evidence type="ECO:0000259" key="8">
    <source>
        <dbReference type="Pfam" id="PF01182"/>
    </source>
</evidence>
<keyword evidence="5" id="KW-0963">Cytoplasm</keyword>
<dbReference type="GO" id="GO:0005737">
    <property type="term" value="C:cytoplasm"/>
    <property type="evidence" value="ECO:0007669"/>
    <property type="project" value="UniProtKB-SubCell"/>
</dbReference>
<evidence type="ECO:0000256" key="6">
    <source>
        <dbReference type="ARBA" id="ARBA00022801"/>
    </source>
</evidence>
<dbReference type="PANTHER" id="PTHR11054">
    <property type="entry name" value="6-PHOSPHOGLUCONOLACTONASE"/>
    <property type="match status" value="1"/>
</dbReference>
<dbReference type="EMBL" id="BTGB01000001">
    <property type="protein sequence ID" value="GMM44835.1"/>
    <property type="molecule type" value="Genomic_DNA"/>
</dbReference>
<keyword evidence="10" id="KW-1185">Reference proteome</keyword>
<dbReference type="NCBIfam" id="TIGR01198">
    <property type="entry name" value="pgl"/>
    <property type="match status" value="1"/>
</dbReference>
<comment type="subcellular location">
    <subcellularLocation>
        <location evidence="2">Cytoplasm</location>
    </subcellularLocation>
</comment>
<comment type="pathway">
    <text evidence="3">Carbohydrate degradation; pentose phosphate pathway; D-ribulose 5-phosphate from D-glucose 6-phosphate (oxidative stage): step 2/3.</text>
</comment>
<evidence type="ECO:0000256" key="5">
    <source>
        <dbReference type="ARBA" id="ARBA00022490"/>
    </source>
</evidence>
<name>A0AAV5R0P0_PICKL</name>
<reference evidence="9 10" key="1">
    <citation type="journal article" date="2023" name="Elife">
        <title>Identification of key yeast species and microbe-microbe interactions impacting larval growth of Drosophila in the wild.</title>
        <authorList>
            <person name="Mure A."/>
            <person name="Sugiura Y."/>
            <person name="Maeda R."/>
            <person name="Honda K."/>
            <person name="Sakurai N."/>
            <person name="Takahashi Y."/>
            <person name="Watada M."/>
            <person name="Katoh T."/>
            <person name="Gotoh A."/>
            <person name="Gotoh Y."/>
            <person name="Taniguchi I."/>
            <person name="Nakamura K."/>
            <person name="Hayashi T."/>
            <person name="Katayama T."/>
            <person name="Uemura T."/>
            <person name="Hattori Y."/>
        </authorList>
    </citation>
    <scope>NUCLEOTIDE SEQUENCE [LARGE SCALE GENOMIC DNA]</scope>
    <source>
        <strain evidence="9 10">PK-24</strain>
    </source>
</reference>
<accession>A0AAV5R0P0</accession>
<protein>
    <recommendedName>
        <fullName evidence="7">6-phosphogluconolactonase-like protein</fullName>
    </recommendedName>
</protein>
<dbReference type="SUPFAM" id="SSF100950">
    <property type="entry name" value="NagB/RpiA/CoA transferase-like"/>
    <property type="match status" value="1"/>
</dbReference>
<evidence type="ECO:0000256" key="4">
    <source>
        <dbReference type="ARBA" id="ARBA00010662"/>
    </source>
</evidence>
<keyword evidence="6" id="KW-0378">Hydrolase</keyword>
<dbReference type="InterPro" id="IPR037171">
    <property type="entry name" value="NagB/RpiA_transferase-like"/>
</dbReference>
<dbReference type="InterPro" id="IPR039104">
    <property type="entry name" value="6PGL"/>
</dbReference>
<dbReference type="GO" id="GO:0017057">
    <property type="term" value="F:6-phosphogluconolactonase activity"/>
    <property type="evidence" value="ECO:0007669"/>
    <property type="project" value="UniProtKB-EC"/>
</dbReference>
<dbReference type="FunFam" id="3.40.50.1360:FF:000005">
    <property type="entry name" value="6-phosphogluconolactonase"/>
    <property type="match status" value="1"/>
</dbReference>
<dbReference type="Gene3D" id="3.40.50.1360">
    <property type="match status" value="1"/>
</dbReference>
<dbReference type="AlphaFoldDB" id="A0AAV5R0P0"/>
<organism evidence="9 10">
    <name type="scientific">Pichia kluyveri</name>
    <name type="common">Yeast</name>
    <dbReference type="NCBI Taxonomy" id="36015"/>
    <lineage>
        <taxon>Eukaryota</taxon>
        <taxon>Fungi</taxon>
        <taxon>Dikarya</taxon>
        <taxon>Ascomycota</taxon>
        <taxon>Saccharomycotina</taxon>
        <taxon>Pichiomycetes</taxon>
        <taxon>Pichiales</taxon>
        <taxon>Pichiaceae</taxon>
        <taxon>Pichia</taxon>
    </lineage>
</organism>
<evidence type="ECO:0000256" key="3">
    <source>
        <dbReference type="ARBA" id="ARBA00004961"/>
    </source>
</evidence>
<sequence>MVKINKLTDIDSIATSLGEFIVTQQNAVLSTKDSFSVAVSGGSMVNILAKALLENKTIDWSKWVIFFSDERLVALDDEDSNYGAFNKTLLEPLAHKGTIGPKVVTIDESLLHLTDTANDSKIAEIYADEIPKDGIDLVLLGCGPDGHTCSLFPNHSLLNEDKLNVASLNDSPKPPPRRITLTLPYLKKCGTIAFVATGSSKKEVLKDIFADDSSLPCALVNKLPVHGGVCWFVDESAMD</sequence>
<dbReference type="CDD" id="cd01400">
    <property type="entry name" value="6PGL"/>
    <property type="match status" value="1"/>
</dbReference>
<evidence type="ECO:0000313" key="9">
    <source>
        <dbReference type="EMBL" id="GMM44835.1"/>
    </source>
</evidence>
<comment type="caution">
    <text evidence="9">The sequence shown here is derived from an EMBL/GenBank/DDBJ whole genome shotgun (WGS) entry which is preliminary data.</text>
</comment>
<proteinExistence type="inferred from homology"/>
<gene>
    <name evidence="9" type="ORF">DAPK24_014100</name>
</gene>